<dbReference type="SUPFAM" id="SSF82607">
    <property type="entry name" value="YbaB-like"/>
    <property type="match status" value="1"/>
</dbReference>
<name>A0A382PGW0_9ZZZZ</name>
<dbReference type="InterPro" id="IPR004401">
    <property type="entry name" value="YbaB/EbfC"/>
</dbReference>
<dbReference type="GO" id="GO:0003677">
    <property type="term" value="F:DNA binding"/>
    <property type="evidence" value="ECO:0007669"/>
    <property type="project" value="InterPro"/>
</dbReference>
<proteinExistence type="predicted"/>
<dbReference type="EMBL" id="UINC01106471">
    <property type="protein sequence ID" value="SVC71161.1"/>
    <property type="molecule type" value="Genomic_DNA"/>
</dbReference>
<dbReference type="Pfam" id="PF02575">
    <property type="entry name" value="YbaB_DNA_bd"/>
    <property type="match status" value="1"/>
</dbReference>
<sequence length="44" mass="4889">MLQKAKKMQEDMKIVQEEIKLTSCQGESGSGAVKITLTGEYRVT</sequence>
<feature type="non-terminal residue" evidence="1">
    <location>
        <position position="44"/>
    </location>
</feature>
<accession>A0A382PGW0</accession>
<evidence type="ECO:0008006" key="2">
    <source>
        <dbReference type="Google" id="ProtNLM"/>
    </source>
</evidence>
<organism evidence="1">
    <name type="scientific">marine metagenome</name>
    <dbReference type="NCBI Taxonomy" id="408172"/>
    <lineage>
        <taxon>unclassified sequences</taxon>
        <taxon>metagenomes</taxon>
        <taxon>ecological metagenomes</taxon>
    </lineage>
</organism>
<dbReference type="AlphaFoldDB" id="A0A382PGW0"/>
<gene>
    <name evidence="1" type="ORF">METZ01_LOCUS324015</name>
</gene>
<protein>
    <recommendedName>
        <fullName evidence="2">YbaB/EbfC family nucleoid-associated protein</fullName>
    </recommendedName>
</protein>
<dbReference type="InterPro" id="IPR036894">
    <property type="entry name" value="YbaB-like_sf"/>
</dbReference>
<evidence type="ECO:0000313" key="1">
    <source>
        <dbReference type="EMBL" id="SVC71161.1"/>
    </source>
</evidence>
<dbReference type="Gene3D" id="3.30.1310.10">
    <property type="entry name" value="Nucleoid-associated protein YbaB-like domain"/>
    <property type="match status" value="1"/>
</dbReference>
<reference evidence="1" key="1">
    <citation type="submission" date="2018-05" db="EMBL/GenBank/DDBJ databases">
        <authorList>
            <person name="Lanie J.A."/>
            <person name="Ng W.-L."/>
            <person name="Kazmierczak K.M."/>
            <person name="Andrzejewski T.M."/>
            <person name="Davidsen T.M."/>
            <person name="Wayne K.J."/>
            <person name="Tettelin H."/>
            <person name="Glass J.I."/>
            <person name="Rusch D."/>
            <person name="Podicherti R."/>
            <person name="Tsui H.-C.T."/>
            <person name="Winkler M.E."/>
        </authorList>
    </citation>
    <scope>NUCLEOTIDE SEQUENCE</scope>
</reference>